<reference evidence="1 2" key="1">
    <citation type="submission" date="2017-08" db="EMBL/GenBank/DDBJ databases">
        <title>Infants hospitalized years apart are colonized by the same room-sourced microbial strains.</title>
        <authorList>
            <person name="Brooks B."/>
            <person name="Olm M.R."/>
            <person name="Firek B.A."/>
            <person name="Baker R."/>
            <person name="Thomas B.C."/>
            <person name="Morowitz M.J."/>
            <person name="Banfield J.F."/>
        </authorList>
    </citation>
    <scope>NUCLEOTIDE SEQUENCE [LARGE SCALE GENOMIC DNA]</scope>
    <source>
        <strain evidence="1">S2_005_003_R2_42</strain>
    </source>
</reference>
<gene>
    <name evidence="1" type="ORF">DI564_00575</name>
</gene>
<dbReference type="AlphaFoldDB" id="A0A2W5KRS1"/>
<evidence type="ECO:0000313" key="1">
    <source>
        <dbReference type="EMBL" id="PZQ19772.1"/>
    </source>
</evidence>
<name>A0A2W5KRS1_9GAMM</name>
<protein>
    <submittedName>
        <fullName evidence="1">Uncharacterized protein</fullName>
    </submittedName>
</protein>
<organism evidence="1 2">
    <name type="scientific">Rhodanobacter denitrificans</name>
    <dbReference type="NCBI Taxonomy" id="666685"/>
    <lineage>
        <taxon>Bacteria</taxon>
        <taxon>Pseudomonadati</taxon>
        <taxon>Pseudomonadota</taxon>
        <taxon>Gammaproteobacteria</taxon>
        <taxon>Lysobacterales</taxon>
        <taxon>Rhodanobacteraceae</taxon>
        <taxon>Rhodanobacter</taxon>
    </lineage>
</organism>
<proteinExistence type="predicted"/>
<dbReference type="Proteomes" id="UP000249046">
    <property type="component" value="Unassembled WGS sequence"/>
</dbReference>
<accession>A0A2W5KRS1</accession>
<evidence type="ECO:0000313" key="2">
    <source>
        <dbReference type="Proteomes" id="UP000249046"/>
    </source>
</evidence>
<comment type="caution">
    <text evidence="1">The sequence shown here is derived from an EMBL/GenBank/DDBJ whole genome shotgun (WGS) entry which is preliminary data.</text>
</comment>
<dbReference type="EMBL" id="QFPO01000001">
    <property type="protein sequence ID" value="PZQ19772.1"/>
    <property type="molecule type" value="Genomic_DNA"/>
</dbReference>
<sequence length="152" mass="17254">MTRRYQDRFLVEGKEVYRDVEYGWDYEQGTAVFRVFDTDGNLLTSENRLNESVSLAPEERARVEALVRGYPDLAAAVNQPGDVTFWAGGFVYRSKDDRYCGDGSRCVRAIVSKDGGYTEVAHAMVDLMRDRVVYPYYKPAGDPVADTSKKTR</sequence>